<comment type="caution">
    <text evidence="1">The sequence shown here is derived from an EMBL/GenBank/DDBJ whole genome shotgun (WGS) entry which is preliminary data.</text>
</comment>
<dbReference type="RefSeq" id="WP_048040335.1">
    <property type="nucleotide sequence ID" value="NZ_JJQD01000164.1"/>
</dbReference>
<dbReference type="EMBL" id="JJQD01000164">
    <property type="protein sequence ID" value="KKH25153.1"/>
    <property type="molecule type" value="Genomic_DNA"/>
</dbReference>
<reference evidence="1 2" key="1">
    <citation type="journal article" date="2015" name="ISME J.">
        <title>Genomic and phenotypic differentiation among Methanosarcina mazei populations from Columbia River sediment.</title>
        <authorList>
            <person name="Youngblut N.D."/>
            <person name="Wirth J.S."/>
            <person name="Henriksen J.R."/>
            <person name="Smith M."/>
            <person name="Simon H."/>
            <person name="Metcalf W.W."/>
            <person name="Whitaker R.J."/>
        </authorList>
    </citation>
    <scope>NUCLEOTIDE SEQUENCE [LARGE SCALE GENOMIC DNA]</scope>
    <source>
        <strain evidence="1 2">1.F.A.2.8</strain>
    </source>
</reference>
<dbReference type="InterPro" id="IPR027417">
    <property type="entry name" value="P-loop_NTPase"/>
</dbReference>
<gene>
    <name evidence="1" type="ORF">DU58_05490</name>
</gene>
<sequence>MVTTIKDRQKVRRAFDSILRTDYISLDKIEHLADLENYYVDFYNNVGNVLLRQDNFISGRRGTGKTALLLRGYYECLKTVSPKIHEKSSYFENDEKVLPIFIDISKCNDLFDSENDLGLLEMHFVSQIVESMKRQLTVIFEPKFLGFMKNKNPALEGLEFIEKILVEGKALKNEQQRSINAKSTSSITGSFTSKLTNFAPQVESGLTSSTAAEITSQYNQLRGLNIQDFLNKINDIRKNAEIDCIYIFVDEFSDLKLESQIKFANLLKGLLASKIDMYFKIGTITDRYDFGEKIRIGRDLFHIPLDLNEYVERYGGIVLAIKKMEEFIEMLVNKRLEIFCPTIKYDDIFSMRKEVLFNRITRETLGVPRTIGLILQNAWMQSLTHEEKNNKIGLIDLTFGIRSARKNYYKEFEGAVKKGLIPHYYMDLWNSILNRAFSEKNKFPDRPASHFMIDPVRKEYLSIFCENFLIHFLEENRSSKCGGSYSLFSLDYDICIDNSIKYAEIKDEFTAVRFIYNDILMPYDPYFISEKIKSYQCPECGRIYEERDVAHAKIKRCFDDDTKLTEIVHKEVPRTQGNYTEIEIKIAGIIGSLTIEEAMSAQQIADAVGCSRQKVAAWCSKVLAKQQTINILKKSNRNYYYDRPTLADGC</sequence>
<protein>
    <submittedName>
        <fullName evidence="1">Uncharacterized protein</fullName>
    </submittedName>
</protein>
<accession>A0A0F8LF65</accession>
<dbReference type="AlphaFoldDB" id="A0A0F8LF65"/>
<name>A0A0F8LF65_METMZ</name>
<evidence type="ECO:0000313" key="1">
    <source>
        <dbReference type="EMBL" id="KKH25153.1"/>
    </source>
</evidence>
<dbReference type="PATRIC" id="fig|2209.49.peg.1169"/>
<dbReference type="Proteomes" id="UP000034227">
    <property type="component" value="Unassembled WGS sequence"/>
</dbReference>
<dbReference type="Gene3D" id="3.40.50.300">
    <property type="entry name" value="P-loop containing nucleotide triphosphate hydrolases"/>
    <property type="match status" value="1"/>
</dbReference>
<organism evidence="1 2">
    <name type="scientific">Methanosarcina mazei</name>
    <name type="common">Methanosarcina frisia</name>
    <dbReference type="NCBI Taxonomy" id="2209"/>
    <lineage>
        <taxon>Archaea</taxon>
        <taxon>Methanobacteriati</taxon>
        <taxon>Methanobacteriota</taxon>
        <taxon>Stenosarchaea group</taxon>
        <taxon>Methanomicrobia</taxon>
        <taxon>Methanosarcinales</taxon>
        <taxon>Methanosarcinaceae</taxon>
        <taxon>Methanosarcina</taxon>
    </lineage>
</organism>
<proteinExistence type="predicted"/>
<dbReference type="SUPFAM" id="SSF52540">
    <property type="entry name" value="P-loop containing nucleoside triphosphate hydrolases"/>
    <property type="match status" value="1"/>
</dbReference>
<evidence type="ECO:0000313" key="2">
    <source>
        <dbReference type="Proteomes" id="UP000034227"/>
    </source>
</evidence>